<sequence>MPATGNLRGLADKLERQLPQRADEGQRPLLALANEEWALVIAALRDSTDPSQDRGAKMREQKPVLRELAPEEREARARALADAERRRREDDLRKRGLGGAL</sequence>
<feature type="compositionally biased region" description="Basic and acidic residues" evidence="1">
    <location>
        <begin position="10"/>
        <end position="23"/>
    </location>
</feature>
<comment type="caution">
    <text evidence="2">The sequence shown here is derived from an EMBL/GenBank/DDBJ whole genome shotgun (WGS) entry which is preliminary data.</text>
</comment>
<evidence type="ECO:0000313" key="2">
    <source>
        <dbReference type="EMBL" id="GEP11701.1"/>
    </source>
</evidence>
<name>A0A512JP19_9HYPH</name>
<feature type="region of interest" description="Disordered" evidence="1">
    <location>
        <begin position="1"/>
        <end position="23"/>
    </location>
</feature>
<reference evidence="2 3" key="1">
    <citation type="submission" date="2019-07" db="EMBL/GenBank/DDBJ databases">
        <title>Whole genome shotgun sequence of Methylobacterium gnaphalii NBRC 107716.</title>
        <authorList>
            <person name="Hosoyama A."/>
            <person name="Uohara A."/>
            <person name="Ohji S."/>
            <person name="Ichikawa N."/>
        </authorList>
    </citation>
    <scope>NUCLEOTIDE SEQUENCE [LARGE SCALE GENOMIC DNA]</scope>
    <source>
        <strain evidence="2 3">NBRC 107716</strain>
    </source>
</reference>
<evidence type="ECO:0000313" key="3">
    <source>
        <dbReference type="Proteomes" id="UP000321750"/>
    </source>
</evidence>
<evidence type="ECO:0000256" key="1">
    <source>
        <dbReference type="SAM" id="MobiDB-lite"/>
    </source>
</evidence>
<protein>
    <submittedName>
        <fullName evidence="2">Uncharacterized protein</fullName>
    </submittedName>
</protein>
<dbReference type="EMBL" id="BJZV01000022">
    <property type="protein sequence ID" value="GEP11701.1"/>
    <property type="molecule type" value="Genomic_DNA"/>
</dbReference>
<organism evidence="2 3">
    <name type="scientific">Methylobacterium gnaphalii</name>
    <dbReference type="NCBI Taxonomy" id="1010610"/>
    <lineage>
        <taxon>Bacteria</taxon>
        <taxon>Pseudomonadati</taxon>
        <taxon>Pseudomonadota</taxon>
        <taxon>Alphaproteobacteria</taxon>
        <taxon>Hyphomicrobiales</taxon>
        <taxon>Methylobacteriaceae</taxon>
        <taxon>Methylobacterium</taxon>
    </lineage>
</organism>
<dbReference type="RefSeq" id="WP_238257888.1">
    <property type="nucleotide sequence ID" value="NZ_BPQK01000023.1"/>
</dbReference>
<dbReference type="Proteomes" id="UP000321750">
    <property type="component" value="Unassembled WGS sequence"/>
</dbReference>
<gene>
    <name evidence="2" type="ORF">MGN01_35460</name>
</gene>
<feature type="region of interest" description="Disordered" evidence="1">
    <location>
        <begin position="46"/>
        <end position="101"/>
    </location>
</feature>
<accession>A0A512JP19</accession>
<dbReference type="AlphaFoldDB" id="A0A512JP19"/>
<feature type="compositionally biased region" description="Basic and acidic residues" evidence="1">
    <location>
        <begin position="46"/>
        <end position="94"/>
    </location>
</feature>
<keyword evidence="3" id="KW-1185">Reference proteome</keyword>
<proteinExistence type="predicted"/>